<name>A0AAD9ERV7_DISEL</name>
<dbReference type="PROSITE" id="PS51117">
    <property type="entry name" value="LAMININ_NTER"/>
    <property type="match status" value="1"/>
</dbReference>
<comment type="caution">
    <text evidence="12">Lacks conserved residue(s) required for the propagation of feature annotation.</text>
</comment>
<evidence type="ECO:0000256" key="5">
    <source>
        <dbReference type="ARBA" id="ARBA00022737"/>
    </source>
</evidence>
<feature type="domain" description="Laminin EGF-like" evidence="15">
    <location>
        <begin position="788"/>
        <end position="844"/>
    </location>
</feature>
<proteinExistence type="predicted"/>
<keyword evidence="6" id="KW-0084">Basement membrane</keyword>
<evidence type="ECO:0000256" key="12">
    <source>
        <dbReference type="PROSITE-ProRule" id="PRU00460"/>
    </source>
</evidence>
<feature type="disulfide bond" evidence="12">
    <location>
        <begin position="868"/>
        <end position="877"/>
    </location>
</feature>
<dbReference type="PANTHER" id="PTHR10574">
    <property type="entry name" value="NETRIN/LAMININ-RELATED"/>
    <property type="match status" value="1"/>
</dbReference>
<dbReference type="PROSITE" id="PS51116">
    <property type="entry name" value="LAMININ_IVB"/>
    <property type="match status" value="1"/>
</dbReference>
<dbReference type="GO" id="GO:0016477">
    <property type="term" value="P:cell migration"/>
    <property type="evidence" value="ECO:0007669"/>
    <property type="project" value="TreeGrafter"/>
</dbReference>
<dbReference type="GO" id="GO:0009888">
    <property type="term" value="P:tissue development"/>
    <property type="evidence" value="ECO:0007669"/>
    <property type="project" value="TreeGrafter"/>
</dbReference>
<keyword evidence="4" id="KW-0732">Signal</keyword>
<keyword evidence="5" id="KW-0677">Repeat</keyword>
<dbReference type="PROSITE" id="PS01248">
    <property type="entry name" value="EGF_LAM_1"/>
    <property type="match status" value="1"/>
</dbReference>
<dbReference type="Pfam" id="PF24973">
    <property type="entry name" value="EGF_LMN_ATRN"/>
    <property type="match status" value="1"/>
</dbReference>
<dbReference type="PANTHER" id="PTHR10574:SF233">
    <property type="entry name" value="LAMININ SUBUNIT BETA-1"/>
    <property type="match status" value="1"/>
</dbReference>
<feature type="coiled-coil region" evidence="13">
    <location>
        <begin position="310"/>
        <end position="347"/>
    </location>
</feature>
<dbReference type="InterPro" id="IPR008211">
    <property type="entry name" value="Laminin_N"/>
</dbReference>
<dbReference type="Pfam" id="PF00055">
    <property type="entry name" value="Laminin_N"/>
    <property type="match status" value="1"/>
</dbReference>
<evidence type="ECO:0000256" key="2">
    <source>
        <dbReference type="ARBA" id="ARBA00022525"/>
    </source>
</evidence>
<feature type="disulfide bond" evidence="12">
    <location>
        <begin position="880"/>
        <end position="894"/>
    </location>
</feature>
<feature type="disulfide bond" evidence="12">
    <location>
        <begin position="818"/>
        <end position="827"/>
    </location>
</feature>
<dbReference type="InterPro" id="IPR002049">
    <property type="entry name" value="LE_dom"/>
</dbReference>
<reference evidence="18" key="1">
    <citation type="submission" date="2023-04" db="EMBL/GenBank/DDBJ databases">
        <title>Chromosome-level genome of Chaenocephalus aceratus.</title>
        <authorList>
            <person name="Park H."/>
        </authorList>
    </citation>
    <scope>NUCLEOTIDE SEQUENCE</scope>
    <source>
        <strain evidence="18">DE</strain>
        <tissue evidence="18">Muscle</tissue>
    </source>
</reference>
<dbReference type="GO" id="GO:0034446">
    <property type="term" value="P:substrate adhesion-dependent cell spreading"/>
    <property type="evidence" value="ECO:0007669"/>
    <property type="project" value="TreeGrafter"/>
</dbReference>
<gene>
    <name evidence="18" type="ORF">KUDE01_032203</name>
</gene>
<evidence type="ECO:0000259" key="17">
    <source>
        <dbReference type="PROSITE" id="PS51117"/>
    </source>
</evidence>
<dbReference type="InterPro" id="IPR013015">
    <property type="entry name" value="Laminin_IV_B"/>
</dbReference>
<evidence type="ECO:0000256" key="14">
    <source>
        <dbReference type="SAM" id="MobiDB-lite"/>
    </source>
</evidence>
<dbReference type="CDD" id="cd00055">
    <property type="entry name" value="EGF_Lam"/>
    <property type="match status" value="4"/>
</dbReference>
<dbReference type="FunFam" id="2.10.25.10:FF:000135">
    <property type="entry name" value="Laminin subunit beta 4"/>
    <property type="match status" value="1"/>
</dbReference>
<keyword evidence="10" id="KW-0325">Glycoprotein</keyword>
<feature type="region of interest" description="Disordered" evidence="14">
    <location>
        <begin position="258"/>
        <end position="284"/>
    </location>
</feature>
<evidence type="ECO:0000256" key="9">
    <source>
        <dbReference type="ARBA" id="ARBA00023157"/>
    </source>
</evidence>
<dbReference type="Proteomes" id="UP001228049">
    <property type="component" value="Unassembled WGS sequence"/>
</dbReference>
<dbReference type="Pfam" id="PF00053">
    <property type="entry name" value="EGF_laminin"/>
    <property type="match status" value="3"/>
</dbReference>
<dbReference type="GO" id="GO:0070831">
    <property type="term" value="P:basement membrane assembly"/>
    <property type="evidence" value="ECO:0007669"/>
    <property type="project" value="TreeGrafter"/>
</dbReference>
<evidence type="ECO:0000313" key="19">
    <source>
        <dbReference type="Proteomes" id="UP001228049"/>
    </source>
</evidence>
<dbReference type="GO" id="GO:0009887">
    <property type="term" value="P:animal organ morphogenesis"/>
    <property type="evidence" value="ECO:0007669"/>
    <property type="project" value="TreeGrafter"/>
</dbReference>
<evidence type="ECO:0000259" key="16">
    <source>
        <dbReference type="PROSITE" id="PS51116"/>
    </source>
</evidence>
<evidence type="ECO:0000256" key="11">
    <source>
        <dbReference type="ARBA" id="ARBA00023292"/>
    </source>
</evidence>
<keyword evidence="3" id="KW-0272">Extracellular matrix</keyword>
<dbReference type="Pfam" id="PF23219">
    <property type="entry name" value="LAMB1"/>
    <property type="match status" value="1"/>
</dbReference>
<dbReference type="AlphaFoldDB" id="A0AAD9ERV7"/>
<keyword evidence="8 13" id="KW-0175">Coiled coil</keyword>
<dbReference type="SMART" id="SM00136">
    <property type="entry name" value="LamNT"/>
    <property type="match status" value="1"/>
</dbReference>
<feature type="non-terminal residue" evidence="18">
    <location>
        <position position="988"/>
    </location>
</feature>
<feature type="domain" description="Laminin EGF-like" evidence="15">
    <location>
        <begin position="845"/>
        <end position="896"/>
    </location>
</feature>
<dbReference type="SMART" id="SM00180">
    <property type="entry name" value="EGF_Lam"/>
    <property type="match status" value="4"/>
</dbReference>
<dbReference type="PROSITE" id="PS50027">
    <property type="entry name" value="EGF_LAM_2"/>
    <property type="match status" value="2"/>
</dbReference>
<evidence type="ECO:0000313" key="18">
    <source>
        <dbReference type="EMBL" id="KAK1875959.1"/>
    </source>
</evidence>
<comment type="subcellular location">
    <subcellularLocation>
        <location evidence="1">Secreted</location>
        <location evidence="1">Extracellular space</location>
        <location evidence="1">Extracellular matrix</location>
        <location evidence="1">Basement membrane</location>
    </subcellularLocation>
</comment>
<evidence type="ECO:0000256" key="6">
    <source>
        <dbReference type="ARBA" id="ARBA00022869"/>
    </source>
</evidence>
<evidence type="ECO:0000256" key="1">
    <source>
        <dbReference type="ARBA" id="ARBA00004302"/>
    </source>
</evidence>
<dbReference type="GO" id="GO:0005178">
    <property type="term" value="F:integrin binding"/>
    <property type="evidence" value="ECO:0007669"/>
    <property type="project" value="TreeGrafter"/>
</dbReference>
<protein>
    <submittedName>
        <fullName evidence="18">Laminin subunit beta-1</fullName>
    </submittedName>
</protein>
<dbReference type="FunFam" id="2.60.120.260:FF:000010">
    <property type="entry name" value="Laminin subunit beta 1"/>
    <property type="match status" value="1"/>
</dbReference>
<keyword evidence="19" id="KW-1185">Reference proteome</keyword>
<dbReference type="Gene3D" id="2.60.120.260">
    <property type="entry name" value="Galactose-binding domain-like"/>
    <property type="match status" value="1"/>
</dbReference>
<dbReference type="Pfam" id="PF21199">
    <property type="entry name" value="LAMININ_IV_B"/>
    <property type="match status" value="1"/>
</dbReference>
<dbReference type="Gene3D" id="2.10.25.10">
    <property type="entry name" value="Laminin"/>
    <property type="match status" value="3"/>
</dbReference>
<evidence type="ECO:0000256" key="7">
    <source>
        <dbReference type="ARBA" id="ARBA00022889"/>
    </source>
</evidence>
<keyword evidence="11 12" id="KW-0424">Laminin EGF-like domain</keyword>
<keyword evidence="2" id="KW-0964">Secreted</keyword>
<feature type="region of interest" description="Disordered" evidence="14">
    <location>
        <begin position="206"/>
        <end position="225"/>
    </location>
</feature>
<evidence type="ECO:0000259" key="15">
    <source>
        <dbReference type="PROSITE" id="PS50027"/>
    </source>
</evidence>
<evidence type="ECO:0000256" key="10">
    <source>
        <dbReference type="ARBA" id="ARBA00023180"/>
    </source>
</evidence>
<evidence type="ECO:0000256" key="3">
    <source>
        <dbReference type="ARBA" id="ARBA00022530"/>
    </source>
</evidence>
<sequence>ICGASGPDGCSGCGGALCALDLGGRKCGGPNCDGAFPVSQEASETAEGVKDKLSTLPKALQDANTKIDDATREAQLTRGKAKDLQDQINSNIDSLQREKDKTKALLQRVRDYLIDEMVPPEDIEKMARAVLDIKLPRSPDQIRLLINDINNLLFHTSSHQDSLENLEDHARMAQDLLKDARELKERTETVDLSGITRDLYEVERAQDKANDQLDASTGDMDQTRDQIQDMRDKLEDMETKLMSRRSEDLQDQIQALKEKTDQNRETAGGAGETAESAVKQSADTQPQLDRVLSLFEVLQLRNRNWTGGDAERLKNLLQEAEDMKTLLQDKLNQIQGIEQRMEELLRNRSDRAGQVSDLLLAADALRREIFRRAEGYAIFREGVSVQQLSQLSGPLKGFLRVQVRVGLVLKVFSAALRMIRVAVLLALQVFTCAQEGGGQEDLPELSDVCTEGSCYPATGDLLIGRAHQLSSTSTCGLTRPEPFCIVSHLQSLYDQLTGRSSGHRVENLVTTFNNRLKTWWQSENGLENVTIQLNLEAEFHFTHLIMTFKTFRPAAMLIERSSDFGKTWQVYRYFAYDCESAFPSVSQGPMQKVDDIICDSRYSDIEPSTEGEVIFRVLDPVFRIEDPYSPRIQNMLKITNLRVKFTRLHTLGDNLLDSRVEIKEKYYYAIFDMVRDRQTSEGMVHGHCMCNHNTKGLNCERCHDFYHDLPWRPAEGRNTNACKKCNCNQHSDSCHFDEAVFVASGNVSGGVCDECQHNTAGNSCERCRPFYYQHLEKDVRDPNICQPCSCDPIGSLNDGLCDSLTDVGLGLISGQCRCRVNVEGERCDRCRDNTHGLSREGCTACTCNSLGTLAGGNTCDSETGNCFCKRLVTGRDCDQCVAEHWGLSNDMDGCRPCDCDLGGAVNNQGHMFGRRCDQVESGFYFMALDHYTYEAEDALFGPGVSVVPRPHPLDRSPTWTGVGLVNVPEGAYLEFTVDNIPTQWSTMS</sequence>
<dbReference type="SUPFAM" id="SSF57196">
    <property type="entry name" value="EGF/Laminin"/>
    <property type="match status" value="4"/>
</dbReference>
<organism evidence="18 19">
    <name type="scientific">Dissostichus eleginoides</name>
    <name type="common">Patagonian toothfish</name>
    <name type="synonym">Dissostichus amissus</name>
    <dbReference type="NCBI Taxonomy" id="100907"/>
    <lineage>
        <taxon>Eukaryota</taxon>
        <taxon>Metazoa</taxon>
        <taxon>Chordata</taxon>
        <taxon>Craniata</taxon>
        <taxon>Vertebrata</taxon>
        <taxon>Euteleostomi</taxon>
        <taxon>Actinopterygii</taxon>
        <taxon>Neopterygii</taxon>
        <taxon>Teleostei</taxon>
        <taxon>Neoteleostei</taxon>
        <taxon>Acanthomorphata</taxon>
        <taxon>Eupercaria</taxon>
        <taxon>Perciformes</taxon>
        <taxon>Notothenioidei</taxon>
        <taxon>Nototheniidae</taxon>
        <taxon>Dissostichus</taxon>
    </lineage>
</organism>
<dbReference type="InterPro" id="IPR056863">
    <property type="entry name" value="LMN_ATRN_NET-like_EGF"/>
</dbReference>
<dbReference type="InterPro" id="IPR050440">
    <property type="entry name" value="Laminin/Netrin_ECM"/>
</dbReference>
<feature type="domain" description="Laminin N-terminal" evidence="17">
    <location>
        <begin position="450"/>
        <end position="678"/>
    </location>
</feature>
<dbReference type="EMBL" id="JASDAP010000053">
    <property type="protein sequence ID" value="KAK1875959.1"/>
    <property type="molecule type" value="Genomic_DNA"/>
</dbReference>
<dbReference type="InterPro" id="IPR056558">
    <property type="entry name" value="LAMB1-4_helical"/>
</dbReference>
<dbReference type="GO" id="GO:0043256">
    <property type="term" value="C:laminin complex"/>
    <property type="evidence" value="ECO:0007669"/>
    <property type="project" value="TreeGrafter"/>
</dbReference>
<keyword evidence="7" id="KW-0130">Cell adhesion</keyword>
<accession>A0AAD9ERV7</accession>
<dbReference type="GO" id="GO:0150043">
    <property type="term" value="F:structural constituent of synapse-associated extracellular matrix"/>
    <property type="evidence" value="ECO:0007669"/>
    <property type="project" value="TreeGrafter"/>
</dbReference>
<comment type="caution">
    <text evidence="18">The sequence shown here is derived from an EMBL/GenBank/DDBJ whole genome shotgun (WGS) entry which is preliminary data.</text>
</comment>
<evidence type="ECO:0000256" key="4">
    <source>
        <dbReference type="ARBA" id="ARBA00022729"/>
    </source>
</evidence>
<evidence type="ECO:0000256" key="8">
    <source>
        <dbReference type="ARBA" id="ARBA00023054"/>
    </source>
</evidence>
<evidence type="ECO:0000256" key="13">
    <source>
        <dbReference type="SAM" id="Coils"/>
    </source>
</evidence>
<feature type="coiled-coil region" evidence="13">
    <location>
        <begin position="60"/>
        <end position="112"/>
    </location>
</feature>
<dbReference type="GO" id="GO:0007411">
    <property type="term" value="P:axon guidance"/>
    <property type="evidence" value="ECO:0007669"/>
    <property type="project" value="TreeGrafter"/>
</dbReference>
<feature type="domain" description="Laminin IV type B" evidence="16">
    <location>
        <begin position="925"/>
        <end position="988"/>
    </location>
</feature>
<dbReference type="PRINTS" id="PR00011">
    <property type="entry name" value="EGFLAMININ"/>
</dbReference>
<keyword evidence="9 12" id="KW-1015">Disulfide bond</keyword>